<evidence type="ECO:0000256" key="4">
    <source>
        <dbReference type="ARBA" id="ARBA00022989"/>
    </source>
</evidence>
<name>A0AA36NBM7_9DINO</name>
<sequence>MQLSECDTKPVAVGVQPEADANDKPGEGLPLPTTPPGQLPTGLASDVKAMKAPRHNESWAPSFLKGKTAEAVNADLDEVPLVRHLARRLQVTPVVVAVGFLLLSLIFLLYGVGGQLVCTIFGVALPAFESFKAVEEFANLQEGDGQNVYNKASGMQFWLTYWIVVAAISSIECLFYYVVVWIPGYYPLKLGFLVYLYIPRVRGANHVYNWFVSPVLKRNRATIDLTLEESSRGLRKSVSNVASSAMDAGLGAGKESMVRLRRGLTMVGPGIETMRILSSELVKRRSAPARPEPEVSAVQEVPETEPEPEVAEAEVAEPEAASPASPASPVPVFQG</sequence>
<comment type="caution">
    <text evidence="9">The sequence shown here is derived from an EMBL/GenBank/DDBJ whole genome shotgun (WGS) entry which is preliminary data.</text>
</comment>
<keyword evidence="5 8" id="KW-0472">Membrane</keyword>
<dbReference type="Pfam" id="PF03134">
    <property type="entry name" value="TB2_DP1_HVA22"/>
    <property type="match status" value="1"/>
</dbReference>
<evidence type="ECO:0000256" key="8">
    <source>
        <dbReference type="SAM" id="Phobius"/>
    </source>
</evidence>
<evidence type="ECO:0000256" key="7">
    <source>
        <dbReference type="SAM" id="MobiDB-lite"/>
    </source>
</evidence>
<feature type="region of interest" description="Disordered" evidence="7">
    <location>
        <begin position="283"/>
        <end position="335"/>
    </location>
</feature>
<evidence type="ECO:0000313" key="9">
    <source>
        <dbReference type="EMBL" id="CAJ1396443.1"/>
    </source>
</evidence>
<feature type="compositionally biased region" description="Acidic residues" evidence="7">
    <location>
        <begin position="302"/>
        <end position="317"/>
    </location>
</feature>
<evidence type="ECO:0000313" key="10">
    <source>
        <dbReference type="Proteomes" id="UP001178507"/>
    </source>
</evidence>
<dbReference type="GO" id="GO:0016020">
    <property type="term" value="C:membrane"/>
    <property type="evidence" value="ECO:0007669"/>
    <property type="project" value="UniProtKB-SubCell"/>
</dbReference>
<dbReference type="PANTHER" id="PTHR12300">
    <property type="entry name" value="HVA22-LIKE PROTEINS"/>
    <property type="match status" value="1"/>
</dbReference>
<dbReference type="InterPro" id="IPR004345">
    <property type="entry name" value="TB2_DP1_HVA22"/>
</dbReference>
<organism evidence="9 10">
    <name type="scientific">Effrenium voratum</name>
    <dbReference type="NCBI Taxonomy" id="2562239"/>
    <lineage>
        <taxon>Eukaryota</taxon>
        <taxon>Sar</taxon>
        <taxon>Alveolata</taxon>
        <taxon>Dinophyceae</taxon>
        <taxon>Suessiales</taxon>
        <taxon>Symbiodiniaceae</taxon>
        <taxon>Effrenium</taxon>
    </lineage>
</organism>
<dbReference type="Proteomes" id="UP001178507">
    <property type="component" value="Unassembled WGS sequence"/>
</dbReference>
<proteinExistence type="inferred from homology"/>
<comment type="similarity">
    <text evidence="2 6">Belongs to the DP1 family.</text>
</comment>
<feature type="transmembrane region" description="Helical" evidence="8">
    <location>
        <begin position="91"/>
        <end position="112"/>
    </location>
</feature>
<reference evidence="9" key="1">
    <citation type="submission" date="2023-08" db="EMBL/GenBank/DDBJ databases">
        <authorList>
            <person name="Chen Y."/>
            <person name="Shah S."/>
            <person name="Dougan E. K."/>
            <person name="Thang M."/>
            <person name="Chan C."/>
        </authorList>
    </citation>
    <scope>NUCLEOTIDE SEQUENCE</scope>
</reference>
<evidence type="ECO:0000256" key="3">
    <source>
        <dbReference type="ARBA" id="ARBA00022692"/>
    </source>
</evidence>
<protein>
    <recommendedName>
        <fullName evidence="11">Receptor expression-enhancing protein</fullName>
    </recommendedName>
</protein>
<comment type="subcellular location">
    <subcellularLocation>
        <location evidence="1 6">Membrane</location>
        <topology evidence="1 6">Multi-pass membrane protein</topology>
    </subcellularLocation>
</comment>
<keyword evidence="4 8" id="KW-1133">Transmembrane helix</keyword>
<evidence type="ECO:0000256" key="2">
    <source>
        <dbReference type="ARBA" id="ARBA00008573"/>
    </source>
</evidence>
<gene>
    <name evidence="9" type="ORF">EVOR1521_LOCUS20674</name>
</gene>
<dbReference type="AlphaFoldDB" id="A0AA36NBM7"/>
<dbReference type="EMBL" id="CAUJNA010003231">
    <property type="protein sequence ID" value="CAJ1396443.1"/>
    <property type="molecule type" value="Genomic_DNA"/>
</dbReference>
<evidence type="ECO:0000256" key="6">
    <source>
        <dbReference type="RuleBase" id="RU362006"/>
    </source>
</evidence>
<dbReference type="PANTHER" id="PTHR12300:SF161">
    <property type="entry name" value="RECEPTOR EXPRESSION-ENHANCING PROTEIN"/>
    <property type="match status" value="1"/>
</dbReference>
<feature type="transmembrane region" description="Helical" evidence="8">
    <location>
        <begin position="159"/>
        <end position="182"/>
    </location>
</feature>
<feature type="region of interest" description="Disordered" evidence="7">
    <location>
        <begin position="1"/>
        <end position="43"/>
    </location>
</feature>
<evidence type="ECO:0000256" key="5">
    <source>
        <dbReference type="ARBA" id="ARBA00023136"/>
    </source>
</evidence>
<keyword evidence="3 8" id="KW-0812">Transmembrane</keyword>
<feature type="compositionally biased region" description="Low complexity" evidence="7">
    <location>
        <begin position="318"/>
        <end position="335"/>
    </location>
</feature>
<accession>A0AA36NBM7</accession>
<keyword evidence="10" id="KW-1185">Reference proteome</keyword>
<evidence type="ECO:0008006" key="11">
    <source>
        <dbReference type="Google" id="ProtNLM"/>
    </source>
</evidence>
<evidence type="ECO:0000256" key="1">
    <source>
        <dbReference type="ARBA" id="ARBA00004141"/>
    </source>
</evidence>